<gene>
    <name evidence="1" type="ORF">FCALED_LOCUS10299</name>
</gene>
<keyword evidence="2" id="KW-1185">Reference proteome</keyword>
<proteinExistence type="predicted"/>
<dbReference type="AlphaFoldDB" id="A0A9N9GUM4"/>
<protein>
    <submittedName>
        <fullName evidence="1">5891_t:CDS:1</fullName>
    </submittedName>
</protein>
<feature type="non-terminal residue" evidence="1">
    <location>
        <position position="238"/>
    </location>
</feature>
<dbReference type="OrthoDB" id="2369467at2759"/>
<name>A0A9N9GUM4_9GLOM</name>
<sequence length="238" mass="27226">SGDLLVEDIFGVDSAESILSIESVEQWSSLLMNLRGIKSTTDIKLAKFLVSEGVLENADEPHTFKMTSTFMDLLVRKFVIPILYPYAPKTTVLRRNNGTIDTLKVLYEAINFFDKGVLKGASDLSYKTAHMKVVGQWHLTKPLPNGGYGHNYCDIVIMPPITCQTSHNQPTIILELLSTTNKELREHFDRVQINFRRREVVWHDLGFTTVRTVACLWAEDYKKIHVTRTEEFKMQFAD</sequence>
<accession>A0A9N9GUM4</accession>
<organism evidence="1 2">
    <name type="scientific">Funneliformis caledonium</name>
    <dbReference type="NCBI Taxonomy" id="1117310"/>
    <lineage>
        <taxon>Eukaryota</taxon>
        <taxon>Fungi</taxon>
        <taxon>Fungi incertae sedis</taxon>
        <taxon>Mucoromycota</taxon>
        <taxon>Glomeromycotina</taxon>
        <taxon>Glomeromycetes</taxon>
        <taxon>Glomerales</taxon>
        <taxon>Glomeraceae</taxon>
        <taxon>Funneliformis</taxon>
    </lineage>
</organism>
<evidence type="ECO:0000313" key="1">
    <source>
        <dbReference type="EMBL" id="CAG8635673.1"/>
    </source>
</evidence>
<evidence type="ECO:0000313" key="2">
    <source>
        <dbReference type="Proteomes" id="UP000789570"/>
    </source>
</evidence>
<dbReference type="Proteomes" id="UP000789570">
    <property type="component" value="Unassembled WGS sequence"/>
</dbReference>
<reference evidence="1" key="1">
    <citation type="submission" date="2021-06" db="EMBL/GenBank/DDBJ databases">
        <authorList>
            <person name="Kallberg Y."/>
            <person name="Tangrot J."/>
            <person name="Rosling A."/>
        </authorList>
    </citation>
    <scope>NUCLEOTIDE SEQUENCE</scope>
    <source>
        <strain evidence="1">UK204</strain>
    </source>
</reference>
<comment type="caution">
    <text evidence="1">The sequence shown here is derived from an EMBL/GenBank/DDBJ whole genome shotgun (WGS) entry which is preliminary data.</text>
</comment>
<dbReference type="EMBL" id="CAJVPQ010003719">
    <property type="protein sequence ID" value="CAG8635673.1"/>
    <property type="molecule type" value="Genomic_DNA"/>
</dbReference>